<dbReference type="AlphaFoldDB" id="A0A6P8BG63"/>
<reference evidence="3" key="1">
    <citation type="journal article" date="2019" name="Mol. Biol. Evol.">
        <title>Blast fungal genomes show frequent chromosomal changes, gene gains and losses, and effector gene turnover.</title>
        <authorList>
            <person name="Gomez Luciano L.B."/>
            <person name="Jason Tsai I."/>
            <person name="Chuma I."/>
            <person name="Tosa Y."/>
            <person name="Chen Y.H."/>
            <person name="Li J.Y."/>
            <person name="Li M.Y."/>
            <person name="Jade Lu M.Y."/>
            <person name="Nakayashiki H."/>
            <person name="Li W.H."/>
        </authorList>
    </citation>
    <scope>NUCLEOTIDE SEQUENCE</scope>
    <source>
        <strain evidence="3">NI907</strain>
    </source>
</reference>
<evidence type="ECO:0000313" key="3">
    <source>
        <dbReference type="RefSeq" id="XP_030986117.1"/>
    </source>
</evidence>
<dbReference type="Proteomes" id="UP000515153">
    <property type="component" value="Unplaced"/>
</dbReference>
<dbReference type="InterPro" id="IPR045564">
    <property type="entry name" value="DUF5910"/>
</dbReference>
<dbReference type="GeneID" id="41956417"/>
<dbReference type="KEGG" id="pgri:PgNI_01432"/>
<feature type="region of interest" description="Disordered" evidence="1">
    <location>
        <begin position="127"/>
        <end position="246"/>
    </location>
</feature>
<feature type="compositionally biased region" description="Polar residues" evidence="1">
    <location>
        <begin position="237"/>
        <end position="246"/>
    </location>
</feature>
<dbReference type="Pfam" id="PF19287">
    <property type="entry name" value="DUF5910"/>
    <property type="match status" value="1"/>
</dbReference>
<gene>
    <name evidence="3" type="ORF">PgNI_01432</name>
</gene>
<proteinExistence type="predicted"/>
<accession>A0A6P8BG63</accession>
<reference evidence="3" key="3">
    <citation type="submission" date="2025-08" db="UniProtKB">
        <authorList>
            <consortium name="RefSeq"/>
        </authorList>
    </citation>
    <scope>IDENTIFICATION</scope>
    <source>
        <strain evidence="3">NI907</strain>
    </source>
</reference>
<evidence type="ECO:0000313" key="2">
    <source>
        <dbReference type="Proteomes" id="UP000515153"/>
    </source>
</evidence>
<keyword evidence="2" id="KW-1185">Reference proteome</keyword>
<protein>
    <submittedName>
        <fullName evidence="3">Uncharacterized protein</fullName>
    </submittedName>
</protein>
<organism evidence="2 3">
    <name type="scientific">Pyricularia grisea</name>
    <name type="common">Crabgrass-specific blast fungus</name>
    <name type="synonym">Magnaporthe grisea</name>
    <dbReference type="NCBI Taxonomy" id="148305"/>
    <lineage>
        <taxon>Eukaryota</taxon>
        <taxon>Fungi</taxon>
        <taxon>Dikarya</taxon>
        <taxon>Ascomycota</taxon>
        <taxon>Pezizomycotina</taxon>
        <taxon>Sordariomycetes</taxon>
        <taxon>Sordariomycetidae</taxon>
        <taxon>Magnaporthales</taxon>
        <taxon>Pyriculariaceae</taxon>
        <taxon>Pyricularia</taxon>
    </lineage>
</organism>
<dbReference type="RefSeq" id="XP_030986117.1">
    <property type="nucleotide sequence ID" value="XM_031121503.1"/>
</dbReference>
<name>A0A6P8BG63_PYRGI</name>
<feature type="compositionally biased region" description="Low complexity" evidence="1">
    <location>
        <begin position="129"/>
        <end position="227"/>
    </location>
</feature>
<evidence type="ECO:0000256" key="1">
    <source>
        <dbReference type="SAM" id="MobiDB-lite"/>
    </source>
</evidence>
<reference evidence="3" key="2">
    <citation type="submission" date="2019-10" db="EMBL/GenBank/DDBJ databases">
        <authorList>
            <consortium name="NCBI Genome Project"/>
        </authorList>
    </citation>
    <scope>NUCLEOTIDE SEQUENCE</scope>
    <source>
        <strain evidence="3">NI907</strain>
    </source>
</reference>
<sequence>MVITAEESEFPHVPKIWIPERMDFKGEATISNFVENEACINECTLRFAPMRPSSTNLQMLIPTAMINDAKPVIKFYAQAYRANDANAPNQVLDYSTWTGFSNSPNVQRRSILERRVTCPATCRAKKAARASAKAPSSSGLKTSSPAVSKPPSSAAISRPPSSAGSRTPGSAVSKPPSSAAVSRPPSSAAVSRPPSSAAVSRPPSSAAASRPPSSAGVSRPPSSAGSRTPGSAGSKPIGSSQGTTRP</sequence>